<dbReference type="GO" id="GO:0005737">
    <property type="term" value="C:cytoplasm"/>
    <property type="evidence" value="ECO:0007669"/>
    <property type="project" value="InterPro"/>
</dbReference>
<accession>A0A2P6PV14</accession>
<dbReference type="SUPFAM" id="SSF64586">
    <property type="entry name" value="C-terminal domain of ProRS"/>
    <property type="match status" value="1"/>
</dbReference>
<dbReference type="FunFam" id="3.30.110.30:FF:000003">
    <property type="entry name" value="Proline--tRNA ligase, cytoplasmic"/>
    <property type="match status" value="1"/>
</dbReference>
<dbReference type="PROSITE" id="PS50862">
    <property type="entry name" value="AA_TRNA_LIGASE_II"/>
    <property type="match status" value="1"/>
</dbReference>
<dbReference type="Gramene" id="PRQ25768">
    <property type="protein sequence ID" value="PRQ25768"/>
    <property type="gene ID" value="RchiOBHm_Chr6g0287271"/>
</dbReference>
<name>A0A2P6PV14_ROSCH</name>
<dbReference type="InterPro" id="IPR002314">
    <property type="entry name" value="aa-tRNA-synt_IIb"/>
</dbReference>
<dbReference type="Pfam" id="PF03129">
    <property type="entry name" value="HGTP_anticodon"/>
    <property type="match status" value="1"/>
</dbReference>
<keyword evidence="3 11" id="KW-0436">Ligase</keyword>
<dbReference type="Pfam" id="PF00587">
    <property type="entry name" value="tRNA-synt_2b"/>
    <property type="match status" value="1"/>
</dbReference>
<dbReference type="FunFam" id="3.40.50.800:FF:000005">
    <property type="entry name" value="bifunctional glutamate/proline--tRNA ligase"/>
    <property type="match status" value="1"/>
</dbReference>
<proteinExistence type="inferred from homology"/>
<feature type="domain" description="Aminoacyl-transfer RNA synthetases class-II family profile" evidence="10">
    <location>
        <begin position="44"/>
        <end position="283"/>
    </location>
</feature>
<evidence type="ECO:0000313" key="12">
    <source>
        <dbReference type="Proteomes" id="UP000238479"/>
    </source>
</evidence>
<dbReference type="InterPro" id="IPR006195">
    <property type="entry name" value="aa-tRNA-synth_II"/>
</dbReference>
<dbReference type="Gene3D" id="3.30.930.10">
    <property type="entry name" value="Bira Bifunctional Protein, Domain 2"/>
    <property type="match status" value="1"/>
</dbReference>
<evidence type="ECO:0000256" key="1">
    <source>
        <dbReference type="ARBA" id="ARBA00012831"/>
    </source>
</evidence>
<evidence type="ECO:0000259" key="10">
    <source>
        <dbReference type="PROSITE" id="PS50862"/>
    </source>
</evidence>
<evidence type="ECO:0000313" key="11">
    <source>
        <dbReference type="EMBL" id="PRQ25768.1"/>
    </source>
</evidence>
<dbReference type="SUPFAM" id="SSF52954">
    <property type="entry name" value="Class II aaRS ABD-related"/>
    <property type="match status" value="1"/>
</dbReference>
<keyword evidence="6" id="KW-0648">Protein biosynthesis</keyword>
<dbReference type="NCBIfam" id="TIGR00408">
    <property type="entry name" value="proS_fam_I"/>
    <property type="match status" value="1"/>
</dbReference>
<dbReference type="InterPro" id="IPR016061">
    <property type="entry name" value="Pro-tRNA_ligase_II_C"/>
</dbReference>
<dbReference type="Proteomes" id="UP000238479">
    <property type="component" value="Chromosome 6"/>
</dbReference>
<dbReference type="FunFam" id="3.30.930.10:FF:000037">
    <property type="entry name" value="Proline--tRNA ligase"/>
    <property type="match status" value="1"/>
</dbReference>
<dbReference type="InterPro" id="IPR036621">
    <property type="entry name" value="Anticodon-bd_dom_sf"/>
</dbReference>
<dbReference type="PANTHER" id="PTHR43382:SF2">
    <property type="entry name" value="BIFUNCTIONAL GLUTAMATE_PROLINE--TRNA LIGASE"/>
    <property type="match status" value="1"/>
</dbReference>
<evidence type="ECO:0000256" key="9">
    <source>
        <dbReference type="ARBA" id="ARBA00047671"/>
    </source>
</evidence>
<dbReference type="InterPro" id="IPR004499">
    <property type="entry name" value="Pro-tRNA-ligase_IIa_arc-type"/>
</dbReference>
<dbReference type="InterPro" id="IPR017449">
    <property type="entry name" value="Pro-tRNA_synth_II"/>
</dbReference>
<evidence type="ECO:0000256" key="8">
    <source>
        <dbReference type="ARBA" id="ARBA00029731"/>
    </source>
</evidence>
<evidence type="ECO:0000256" key="3">
    <source>
        <dbReference type="ARBA" id="ARBA00022598"/>
    </source>
</evidence>
<dbReference type="InterPro" id="IPR004154">
    <property type="entry name" value="Anticodon-bd"/>
</dbReference>
<dbReference type="HAMAP" id="MF_01571">
    <property type="entry name" value="Pro_tRNA_synth_type3"/>
    <property type="match status" value="1"/>
</dbReference>
<evidence type="ECO:0000256" key="4">
    <source>
        <dbReference type="ARBA" id="ARBA00022741"/>
    </source>
</evidence>
<dbReference type="STRING" id="74649.A0A2P6PV14"/>
<dbReference type="CDD" id="cd00862">
    <property type="entry name" value="ProRS_anticodon_zinc"/>
    <property type="match status" value="1"/>
</dbReference>
<dbReference type="Gene3D" id="3.30.110.30">
    <property type="entry name" value="C-terminal domain of ProRS"/>
    <property type="match status" value="1"/>
</dbReference>
<dbReference type="PRINTS" id="PR01046">
    <property type="entry name" value="TRNASYNTHPRO"/>
</dbReference>
<dbReference type="SMART" id="SM00946">
    <property type="entry name" value="ProRS-C_1"/>
    <property type="match status" value="1"/>
</dbReference>
<keyword evidence="4" id="KW-0547">Nucleotide-binding</keyword>
<keyword evidence="12" id="KW-1185">Reference proteome</keyword>
<dbReference type="SUPFAM" id="SSF55681">
    <property type="entry name" value="Class II aaRS and biotin synthetases"/>
    <property type="match status" value="1"/>
</dbReference>
<dbReference type="PANTHER" id="PTHR43382">
    <property type="entry name" value="PROLYL-TRNA SYNTHETASE"/>
    <property type="match status" value="1"/>
</dbReference>
<dbReference type="InterPro" id="IPR045864">
    <property type="entry name" value="aa-tRNA-synth_II/BPL/LPL"/>
</dbReference>
<dbReference type="Pfam" id="PF09180">
    <property type="entry name" value="ProRS-C_1"/>
    <property type="match status" value="1"/>
</dbReference>
<evidence type="ECO:0000256" key="5">
    <source>
        <dbReference type="ARBA" id="ARBA00022840"/>
    </source>
</evidence>
<dbReference type="GO" id="GO:0006433">
    <property type="term" value="P:prolyl-tRNA aminoacylation"/>
    <property type="evidence" value="ECO:0007669"/>
    <property type="project" value="InterPro"/>
</dbReference>
<gene>
    <name evidence="11" type="ORF">RchiOBHm_Chr6g0287271</name>
</gene>
<evidence type="ECO:0000256" key="2">
    <source>
        <dbReference type="ARBA" id="ARBA00019110"/>
    </source>
</evidence>
<dbReference type="GO" id="GO:0017101">
    <property type="term" value="C:aminoacyl-tRNA synthetase multienzyme complex"/>
    <property type="evidence" value="ECO:0007669"/>
    <property type="project" value="TreeGrafter"/>
</dbReference>
<evidence type="ECO:0000256" key="6">
    <source>
        <dbReference type="ARBA" id="ARBA00022917"/>
    </source>
</evidence>
<dbReference type="CDD" id="cd00778">
    <property type="entry name" value="ProRS_core_arch_euk"/>
    <property type="match status" value="1"/>
</dbReference>
<evidence type="ECO:0000256" key="7">
    <source>
        <dbReference type="ARBA" id="ARBA00023146"/>
    </source>
</evidence>
<dbReference type="GO" id="GO:0004827">
    <property type="term" value="F:proline-tRNA ligase activity"/>
    <property type="evidence" value="ECO:0007669"/>
    <property type="project" value="UniProtKB-EC"/>
</dbReference>
<sequence length="489" mass="56705">MAELGLSYKKDENFGEWYRQVLLRADMIGYTDISGCYIIRHWAMKIWENMKAFFEAETDEMEIESCTYPLFVTRDSLEREKNHIEGFTPEVAWVTEAGKSELKVPVAIRPTSEAIMYPDFSKRIRSHLDLPYKQNQWVNVVRWESNPTPFIRSKEFLWQEGHTAFATKEEADHEVQEMLELYRKIYEEYLAVPVVKGQNTELEKFAGALYTTSVEAFIPNAGRGIQGATSHCLGQNFAKMFDIKFENEMQEKAMVWQNSWAYTTQTIGVMVMVHGDDRGLVMPPKVATLQAIVIPVIYRDVDTEAILDACRKTVVTLKKAGFRVKADLSRTSTPGQKYWHWEMKGVPLRIEIGQRDLDKNQVRFVRRDNSEKVDIPLNNNLVERVKDTLDRIQQNMFDVARERRDACIQVGRTWEEFTEALNQKKMILAPWCDEMDVEEDVKKRTKAEGEMGAAKSLCTPFEQSELPEGTLCFASGKPARKWTYWGRTY</sequence>
<dbReference type="EC" id="6.1.1.15" evidence="1"/>
<keyword evidence="7" id="KW-0030">Aminoacyl-tRNA synthetase</keyword>
<reference evidence="11 12" key="1">
    <citation type="journal article" date="2018" name="Nat. Genet.">
        <title>The Rosa genome provides new insights in the design of modern roses.</title>
        <authorList>
            <person name="Bendahmane M."/>
        </authorList>
    </citation>
    <scope>NUCLEOTIDE SEQUENCE [LARGE SCALE GENOMIC DNA]</scope>
    <source>
        <strain evidence="12">cv. Old Blush</strain>
    </source>
</reference>
<keyword evidence="5" id="KW-0067">ATP-binding</keyword>
<dbReference type="GO" id="GO:0005524">
    <property type="term" value="F:ATP binding"/>
    <property type="evidence" value="ECO:0007669"/>
    <property type="project" value="UniProtKB-KW"/>
</dbReference>
<dbReference type="InterPro" id="IPR002316">
    <property type="entry name" value="Pro-tRNA-ligase_IIa"/>
</dbReference>
<organism evidence="11 12">
    <name type="scientific">Rosa chinensis</name>
    <name type="common">China rose</name>
    <dbReference type="NCBI Taxonomy" id="74649"/>
    <lineage>
        <taxon>Eukaryota</taxon>
        <taxon>Viridiplantae</taxon>
        <taxon>Streptophyta</taxon>
        <taxon>Embryophyta</taxon>
        <taxon>Tracheophyta</taxon>
        <taxon>Spermatophyta</taxon>
        <taxon>Magnoliopsida</taxon>
        <taxon>eudicotyledons</taxon>
        <taxon>Gunneridae</taxon>
        <taxon>Pentapetalae</taxon>
        <taxon>rosids</taxon>
        <taxon>fabids</taxon>
        <taxon>Rosales</taxon>
        <taxon>Rosaceae</taxon>
        <taxon>Rosoideae</taxon>
        <taxon>Rosoideae incertae sedis</taxon>
        <taxon>Rosa</taxon>
    </lineage>
</organism>
<dbReference type="InterPro" id="IPR033721">
    <property type="entry name" value="ProRS_core_arch_euk"/>
</dbReference>
<dbReference type="EMBL" id="PDCK01000044">
    <property type="protein sequence ID" value="PRQ25768.1"/>
    <property type="molecule type" value="Genomic_DNA"/>
</dbReference>
<comment type="caution">
    <text evidence="11">The sequence shown here is derived from an EMBL/GenBank/DDBJ whole genome shotgun (WGS) entry which is preliminary data.</text>
</comment>
<dbReference type="Gene3D" id="3.40.50.800">
    <property type="entry name" value="Anticodon-binding domain"/>
    <property type="match status" value="1"/>
</dbReference>
<comment type="catalytic activity">
    <reaction evidence="9">
        <text>tRNA(Pro) + L-proline + ATP = L-prolyl-tRNA(Pro) + AMP + diphosphate</text>
        <dbReference type="Rhea" id="RHEA:14305"/>
        <dbReference type="Rhea" id="RHEA-COMP:9700"/>
        <dbReference type="Rhea" id="RHEA-COMP:9702"/>
        <dbReference type="ChEBI" id="CHEBI:30616"/>
        <dbReference type="ChEBI" id="CHEBI:33019"/>
        <dbReference type="ChEBI" id="CHEBI:60039"/>
        <dbReference type="ChEBI" id="CHEBI:78442"/>
        <dbReference type="ChEBI" id="CHEBI:78532"/>
        <dbReference type="ChEBI" id="CHEBI:456215"/>
        <dbReference type="EC" id="6.1.1.15"/>
    </reaction>
</comment>
<dbReference type="AlphaFoldDB" id="A0A2P6PV14"/>
<protein>
    <recommendedName>
        <fullName evidence="2">Proline--tRNA ligase</fullName>
        <ecNumber evidence="1">6.1.1.15</ecNumber>
    </recommendedName>
    <alternativeName>
        <fullName evidence="8">Prolyl-tRNA synthetase</fullName>
    </alternativeName>
</protein>